<dbReference type="InterPro" id="IPR050325">
    <property type="entry name" value="Prot/Nucl_acid_deglycase"/>
</dbReference>
<dbReference type="GO" id="GO:0005737">
    <property type="term" value="C:cytoplasm"/>
    <property type="evidence" value="ECO:0007669"/>
    <property type="project" value="TreeGrafter"/>
</dbReference>
<dbReference type="GO" id="GO:0016740">
    <property type="term" value="F:transferase activity"/>
    <property type="evidence" value="ECO:0007669"/>
    <property type="project" value="UniProtKB-KW"/>
</dbReference>
<reference evidence="4" key="1">
    <citation type="journal article" date="2020" name="Stud. Mycol.">
        <title>101 Dothideomycetes genomes: a test case for predicting lifestyles and emergence of pathogens.</title>
        <authorList>
            <person name="Haridas S."/>
            <person name="Albert R."/>
            <person name="Binder M."/>
            <person name="Bloem J."/>
            <person name="Labutti K."/>
            <person name="Salamov A."/>
            <person name="Andreopoulos B."/>
            <person name="Baker S."/>
            <person name="Barry K."/>
            <person name="Bills G."/>
            <person name="Bluhm B."/>
            <person name="Cannon C."/>
            <person name="Castanera R."/>
            <person name="Culley D."/>
            <person name="Daum C."/>
            <person name="Ezra D."/>
            <person name="Gonzalez J."/>
            <person name="Henrissat B."/>
            <person name="Kuo A."/>
            <person name="Liang C."/>
            <person name="Lipzen A."/>
            <person name="Lutzoni F."/>
            <person name="Magnuson J."/>
            <person name="Mondo S."/>
            <person name="Nolan M."/>
            <person name="Ohm R."/>
            <person name="Pangilinan J."/>
            <person name="Park H.-J."/>
            <person name="Ramirez L."/>
            <person name="Alfaro M."/>
            <person name="Sun H."/>
            <person name="Tritt A."/>
            <person name="Yoshinaga Y."/>
            <person name="Zwiers L.-H."/>
            <person name="Turgeon B."/>
            <person name="Goodwin S."/>
            <person name="Spatafora J."/>
            <person name="Crous P."/>
            <person name="Grigoriev I."/>
        </authorList>
    </citation>
    <scope>NUCLEOTIDE SEQUENCE</scope>
    <source>
        <strain evidence="4">CBS 122681</strain>
    </source>
</reference>
<dbReference type="InterPro" id="IPR002818">
    <property type="entry name" value="DJ-1/PfpI"/>
</dbReference>
<comment type="catalytic activity">
    <reaction evidence="2">
        <text>methylglyoxal + H2O = (R)-lactate + H(+)</text>
        <dbReference type="Rhea" id="RHEA:27754"/>
        <dbReference type="ChEBI" id="CHEBI:15377"/>
        <dbReference type="ChEBI" id="CHEBI:15378"/>
        <dbReference type="ChEBI" id="CHEBI:16004"/>
        <dbReference type="ChEBI" id="CHEBI:17158"/>
        <dbReference type="EC" id="4.2.1.130"/>
    </reaction>
</comment>
<evidence type="ECO:0000313" key="4">
    <source>
        <dbReference type="EMBL" id="KAF2648012.1"/>
    </source>
</evidence>
<dbReference type="GO" id="GO:0019243">
    <property type="term" value="P:methylglyoxal catabolic process to D-lactate via S-lactoyl-glutathione"/>
    <property type="evidence" value="ECO:0007669"/>
    <property type="project" value="TreeGrafter"/>
</dbReference>
<dbReference type="PANTHER" id="PTHR48094:SF22">
    <property type="entry name" value="DJ-1_PFPI DOMAIN-CONTAINING PROTEIN"/>
    <property type="match status" value="1"/>
</dbReference>
<evidence type="ECO:0000256" key="2">
    <source>
        <dbReference type="ARBA" id="ARBA00048082"/>
    </source>
</evidence>
<dbReference type="PANTHER" id="PTHR48094">
    <property type="entry name" value="PROTEIN/NUCLEIC ACID DEGLYCASE DJ-1-RELATED"/>
    <property type="match status" value="1"/>
</dbReference>
<keyword evidence="4" id="KW-0315">Glutamine amidotransferase</keyword>
<organism evidence="4 5">
    <name type="scientific">Lophiostoma macrostomum CBS 122681</name>
    <dbReference type="NCBI Taxonomy" id="1314788"/>
    <lineage>
        <taxon>Eukaryota</taxon>
        <taxon>Fungi</taxon>
        <taxon>Dikarya</taxon>
        <taxon>Ascomycota</taxon>
        <taxon>Pezizomycotina</taxon>
        <taxon>Dothideomycetes</taxon>
        <taxon>Pleosporomycetidae</taxon>
        <taxon>Pleosporales</taxon>
        <taxon>Lophiostomataceae</taxon>
        <taxon>Lophiostoma</taxon>
    </lineage>
</organism>
<dbReference type="SUPFAM" id="SSF52317">
    <property type="entry name" value="Class I glutamine amidotransferase-like"/>
    <property type="match status" value="1"/>
</dbReference>
<accession>A0A6A6SKS9</accession>
<gene>
    <name evidence="4" type="ORF">K491DRAFT_699248</name>
</gene>
<feature type="domain" description="DJ-1/PfpI" evidence="3">
    <location>
        <begin position="42"/>
        <end position="251"/>
    </location>
</feature>
<evidence type="ECO:0000259" key="3">
    <source>
        <dbReference type="Pfam" id="PF01965"/>
    </source>
</evidence>
<dbReference type="OrthoDB" id="543156at2759"/>
<dbReference type="EC" id="4.2.1.130" evidence="1"/>
<dbReference type="CDD" id="cd03141">
    <property type="entry name" value="GATase1_Hsp31_like"/>
    <property type="match status" value="1"/>
</dbReference>
<keyword evidence="5" id="KW-1185">Reference proteome</keyword>
<dbReference type="EMBL" id="MU004564">
    <property type="protein sequence ID" value="KAF2648012.1"/>
    <property type="molecule type" value="Genomic_DNA"/>
</dbReference>
<dbReference type="Gene3D" id="3.40.50.880">
    <property type="match status" value="1"/>
</dbReference>
<dbReference type="Pfam" id="PF01965">
    <property type="entry name" value="DJ-1_PfpI"/>
    <property type="match status" value="1"/>
</dbReference>
<dbReference type="Proteomes" id="UP000799324">
    <property type="component" value="Unassembled WGS sequence"/>
</dbReference>
<proteinExistence type="predicted"/>
<dbReference type="InterPro" id="IPR029062">
    <property type="entry name" value="Class_I_gatase-like"/>
</dbReference>
<name>A0A6A6SKS9_9PLEO</name>
<dbReference type="GO" id="GO:0019172">
    <property type="term" value="F:glyoxalase III activity"/>
    <property type="evidence" value="ECO:0007669"/>
    <property type="project" value="UniProtKB-EC"/>
</dbReference>
<keyword evidence="4" id="KW-0808">Transferase</keyword>
<evidence type="ECO:0000256" key="1">
    <source>
        <dbReference type="ARBA" id="ARBA00013134"/>
    </source>
</evidence>
<sequence>MANTIQTDRPKKVLIVISEAHSFPIKKSDGSTKDQPSGYFLMELAKPLEKLLDAGYDVEFASPTGAEPKPDPLSESTILAFLGNYWQKKHEHDLVEGKMKEEKNFKTPTPFADIKDENLRDYAGVFIPGGHAPLSDLGDNKELGRILQHFHDRHKPTAAICHGPYAFLSTQVSGEFAYKGYKITSWSDAEEKLMETLLWGEIKKVESSLREAGAEMVEGVGTALGSITVDREVVSGANPMAADALGDKFVQMLKGDGAPKA</sequence>
<evidence type="ECO:0000313" key="5">
    <source>
        <dbReference type="Proteomes" id="UP000799324"/>
    </source>
</evidence>
<protein>
    <recommendedName>
        <fullName evidence="1">D-lactate dehydratase</fullName>
        <ecNumber evidence="1">4.2.1.130</ecNumber>
    </recommendedName>
</protein>
<dbReference type="AlphaFoldDB" id="A0A6A6SKS9"/>